<keyword evidence="5 8" id="KW-0812">Transmembrane</keyword>
<dbReference type="STRING" id="993689.GCA_002077135_00728"/>
<sequence>MQLPVATFAFLLLLIVIGRVLAWRRVLPERAADTLNLVVLYVNLPAMVLLYASRLQLGRELVAVALLPWLLLLVAALAVWLLARVLRWPRAVTGALLLTVPLGNTSYLGYPLTRAVLGDAALPYAVAYDQFGSFLILSTYGVVVLAAYGHGVRPRPLHILRRVLTFPAFLALLLALAIAPASLPHWLTGMLQPLAAALLPLVALAIGLQLKLLPDREHLGALGCGLLLKMLALPALALLLAPLLGLHGAAAQTGVLESAMPPMITAAALAAMAGLAPRLAAAMVSYGIVLMLLLLPLGVHWLH</sequence>
<dbReference type="PANTHER" id="PTHR36838">
    <property type="entry name" value="AUXIN EFFLUX CARRIER FAMILY PROTEIN"/>
    <property type="match status" value="1"/>
</dbReference>
<dbReference type="EMBL" id="MWQO01000004">
    <property type="protein sequence ID" value="THD11999.1"/>
    <property type="molecule type" value="Genomic_DNA"/>
</dbReference>
<keyword evidence="4" id="KW-1003">Cell membrane</keyword>
<evidence type="ECO:0000256" key="2">
    <source>
        <dbReference type="ARBA" id="ARBA00010145"/>
    </source>
</evidence>
<dbReference type="PANTHER" id="PTHR36838:SF1">
    <property type="entry name" value="SLR1864 PROTEIN"/>
    <property type="match status" value="1"/>
</dbReference>
<evidence type="ECO:0000313" key="9">
    <source>
        <dbReference type="EMBL" id="THD11999.1"/>
    </source>
</evidence>
<comment type="caution">
    <text evidence="9">The sequence shown here is derived from an EMBL/GenBank/DDBJ whole genome shotgun (WGS) entry which is preliminary data.</text>
</comment>
<comment type="subcellular location">
    <subcellularLocation>
        <location evidence="1">Cell membrane</location>
        <topology evidence="1">Multi-pass membrane protein</topology>
    </subcellularLocation>
</comment>
<feature type="transmembrane region" description="Helical" evidence="8">
    <location>
        <begin position="226"/>
        <end position="247"/>
    </location>
</feature>
<evidence type="ECO:0008006" key="11">
    <source>
        <dbReference type="Google" id="ProtNLM"/>
    </source>
</evidence>
<organism evidence="9 10">
    <name type="scientific">Metallibacterium scheffleri</name>
    <dbReference type="NCBI Taxonomy" id="993689"/>
    <lineage>
        <taxon>Bacteria</taxon>
        <taxon>Pseudomonadati</taxon>
        <taxon>Pseudomonadota</taxon>
        <taxon>Gammaproteobacteria</taxon>
        <taxon>Lysobacterales</taxon>
        <taxon>Rhodanobacteraceae</taxon>
        <taxon>Metallibacterium</taxon>
    </lineage>
</organism>
<feature type="transmembrane region" description="Helical" evidence="8">
    <location>
        <begin position="34"/>
        <end position="52"/>
    </location>
</feature>
<proteinExistence type="inferred from homology"/>
<dbReference type="GO" id="GO:0055085">
    <property type="term" value="P:transmembrane transport"/>
    <property type="evidence" value="ECO:0007669"/>
    <property type="project" value="InterPro"/>
</dbReference>
<feature type="transmembrane region" description="Helical" evidence="8">
    <location>
        <begin position="195"/>
        <end position="214"/>
    </location>
</feature>
<evidence type="ECO:0000256" key="8">
    <source>
        <dbReference type="SAM" id="Phobius"/>
    </source>
</evidence>
<reference evidence="9 10" key="1">
    <citation type="submission" date="2017-02" db="EMBL/GenBank/DDBJ databases">
        <title>Whole genome sequencing of Metallibacterium scheffleri DSM 24874 (T).</title>
        <authorList>
            <person name="Kumar S."/>
            <person name="Patil P."/>
            <person name="Patil P.B."/>
        </authorList>
    </citation>
    <scope>NUCLEOTIDE SEQUENCE [LARGE SCALE GENOMIC DNA]</scope>
    <source>
        <strain evidence="9 10">DSM 24874</strain>
    </source>
</reference>
<keyword evidence="6 8" id="KW-1133">Transmembrane helix</keyword>
<feature type="transmembrane region" description="Helical" evidence="8">
    <location>
        <begin position="163"/>
        <end position="183"/>
    </location>
</feature>
<dbReference type="InterPro" id="IPR038770">
    <property type="entry name" value="Na+/solute_symporter_sf"/>
</dbReference>
<protein>
    <recommendedName>
        <fullName evidence="11">Malate permease</fullName>
    </recommendedName>
</protein>
<feature type="transmembrane region" description="Helical" evidence="8">
    <location>
        <begin position="131"/>
        <end position="151"/>
    </location>
</feature>
<dbReference type="InterPro" id="IPR004776">
    <property type="entry name" value="Mem_transp_PIN-like"/>
</dbReference>
<evidence type="ECO:0000256" key="7">
    <source>
        <dbReference type="ARBA" id="ARBA00023136"/>
    </source>
</evidence>
<gene>
    <name evidence="9" type="ORF">B1806_01320</name>
</gene>
<name>A0A4S3KSF2_9GAMM</name>
<evidence type="ECO:0000256" key="1">
    <source>
        <dbReference type="ARBA" id="ARBA00004651"/>
    </source>
</evidence>
<evidence type="ECO:0000256" key="4">
    <source>
        <dbReference type="ARBA" id="ARBA00022475"/>
    </source>
</evidence>
<dbReference type="GO" id="GO:0005886">
    <property type="term" value="C:plasma membrane"/>
    <property type="evidence" value="ECO:0007669"/>
    <property type="project" value="UniProtKB-SubCell"/>
</dbReference>
<dbReference type="OrthoDB" id="9786183at2"/>
<keyword evidence="10" id="KW-1185">Reference proteome</keyword>
<evidence type="ECO:0000256" key="6">
    <source>
        <dbReference type="ARBA" id="ARBA00022989"/>
    </source>
</evidence>
<dbReference type="Gene3D" id="1.20.1530.20">
    <property type="match status" value="1"/>
</dbReference>
<feature type="transmembrane region" description="Helical" evidence="8">
    <location>
        <begin position="61"/>
        <end position="83"/>
    </location>
</feature>
<comment type="similarity">
    <text evidence="2">Belongs to the auxin efflux carrier (TC 2.A.69) family.</text>
</comment>
<keyword evidence="7 8" id="KW-0472">Membrane</keyword>
<feature type="transmembrane region" description="Helical" evidence="8">
    <location>
        <begin position="283"/>
        <end position="302"/>
    </location>
</feature>
<evidence type="ECO:0000256" key="5">
    <source>
        <dbReference type="ARBA" id="ARBA00022692"/>
    </source>
</evidence>
<evidence type="ECO:0000256" key="3">
    <source>
        <dbReference type="ARBA" id="ARBA00022448"/>
    </source>
</evidence>
<dbReference type="AlphaFoldDB" id="A0A4S3KSF2"/>
<evidence type="ECO:0000313" key="10">
    <source>
        <dbReference type="Proteomes" id="UP000307749"/>
    </source>
</evidence>
<dbReference type="Pfam" id="PF03547">
    <property type="entry name" value="Mem_trans"/>
    <property type="match status" value="1"/>
</dbReference>
<accession>A0A4S3KSF2</accession>
<keyword evidence="3" id="KW-0813">Transport</keyword>
<dbReference type="Proteomes" id="UP000307749">
    <property type="component" value="Unassembled WGS sequence"/>
</dbReference>